<dbReference type="SUPFAM" id="SSF49870">
    <property type="entry name" value="Osmotin, thaumatin-like protein"/>
    <property type="match status" value="1"/>
</dbReference>
<feature type="disulfide bond" evidence="2">
    <location>
        <begin position="28"/>
        <end position="38"/>
    </location>
</feature>
<dbReference type="EnsemblPlants" id="TuG1812G0200000500.01.T01">
    <property type="protein sequence ID" value="TuG1812G0200000500.01.T01.cds280834"/>
    <property type="gene ID" value="TuG1812G0200000500.01"/>
</dbReference>
<keyword evidence="1" id="KW-0611">Plant defense</keyword>
<feature type="disulfide bond" evidence="2">
    <location>
        <begin position="126"/>
        <end position="138"/>
    </location>
</feature>
<evidence type="ECO:0000313" key="3">
    <source>
        <dbReference type="EnsemblPlants" id="TuG1812G0200000500.01.T01.cds280834"/>
    </source>
</evidence>
<dbReference type="Gramene" id="TuG1812G0200000500.01.T01">
    <property type="protein sequence ID" value="TuG1812G0200000500.01.T01.cds280834"/>
    <property type="gene ID" value="TuG1812G0200000500.01"/>
</dbReference>
<organism evidence="3 4">
    <name type="scientific">Triticum urartu</name>
    <name type="common">Red wild einkorn</name>
    <name type="synonym">Crithodium urartu</name>
    <dbReference type="NCBI Taxonomy" id="4572"/>
    <lineage>
        <taxon>Eukaryota</taxon>
        <taxon>Viridiplantae</taxon>
        <taxon>Streptophyta</taxon>
        <taxon>Embryophyta</taxon>
        <taxon>Tracheophyta</taxon>
        <taxon>Spermatophyta</taxon>
        <taxon>Magnoliopsida</taxon>
        <taxon>Liliopsida</taxon>
        <taxon>Poales</taxon>
        <taxon>Poaceae</taxon>
        <taxon>BOP clade</taxon>
        <taxon>Pooideae</taxon>
        <taxon>Triticodae</taxon>
        <taxon>Triticeae</taxon>
        <taxon>Triticinae</taxon>
        <taxon>Triticum</taxon>
    </lineage>
</organism>
<name>A0A8R7TC69_TRIUA</name>
<evidence type="ECO:0000256" key="1">
    <source>
        <dbReference type="ARBA" id="ARBA00022821"/>
    </source>
</evidence>
<reference evidence="3" key="3">
    <citation type="submission" date="2022-06" db="UniProtKB">
        <authorList>
            <consortium name="EnsemblPlants"/>
        </authorList>
    </citation>
    <scope>IDENTIFICATION</scope>
</reference>
<dbReference type="PANTHER" id="PTHR31048">
    <property type="entry name" value="OS03G0233200 PROTEIN"/>
    <property type="match status" value="1"/>
</dbReference>
<dbReference type="SMART" id="SM00205">
    <property type="entry name" value="THN"/>
    <property type="match status" value="1"/>
</dbReference>
<dbReference type="PROSITE" id="PS51367">
    <property type="entry name" value="THAUMATIN_2"/>
    <property type="match status" value="1"/>
</dbReference>
<keyword evidence="4" id="KW-1185">Reference proteome</keyword>
<dbReference type="Gene3D" id="2.60.110.10">
    <property type="entry name" value="Thaumatin"/>
    <property type="match status" value="1"/>
</dbReference>
<dbReference type="InterPro" id="IPR001938">
    <property type="entry name" value="Thaumatin"/>
</dbReference>
<evidence type="ECO:0008006" key="5">
    <source>
        <dbReference type="Google" id="ProtNLM"/>
    </source>
</evidence>
<dbReference type="InterPro" id="IPR037176">
    <property type="entry name" value="Osmotin/thaumatin-like_sf"/>
</dbReference>
<sequence>MRLDTGKTWTLNVPAFTTGGRVWARTGCSFDGTCNGSCETGDCGGLLACKSGGKPPITYADFTLDQFPRNSFFDISLIYGFNVPMEFLPVPVKGRPACSKGPRCAANITSECPDELKAPGGCNSACAVFQDEQNASYCCTGNTCVPNKYSAFFVRMCPEALSHSSIAPSETAFRCPTGVNYQVVFCPPINLPSSPPSPPLSTKPPSP</sequence>
<feature type="disulfide bond" evidence="2">
    <location>
        <begin position="112"/>
        <end position="122"/>
    </location>
</feature>
<reference evidence="4" key="1">
    <citation type="journal article" date="2013" name="Nature">
        <title>Draft genome of the wheat A-genome progenitor Triticum urartu.</title>
        <authorList>
            <person name="Ling H.Q."/>
            <person name="Zhao S."/>
            <person name="Liu D."/>
            <person name="Wang J."/>
            <person name="Sun H."/>
            <person name="Zhang C."/>
            <person name="Fan H."/>
            <person name="Li D."/>
            <person name="Dong L."/>
            <person name="Tao Y."/>
            <person name="Gao C."/>
            <person name="Wu H."/>
            <person name="Li Y."/>
            <person name="Cui Y."/>
            <person name="Guo X."/>
            <person name="Zheng S."/>
            <person name="Wang B."/>
            <person name="Yu K."/>
            <person name="Liang Q."/>
            <person name="Yang W."/>
            <person name="Lou X."/>
            <person name="Chen J."/>
            <person name="Feng M."/>
            <person name="Jian J."/>
            <person name="Zhang X."/>
            <person name="Luo G."/>
            <person name="Jiang Y."/>
            <person name="Liu J."/>
            <person name="Wang Z."/>
            <person name="Sha Y."/>
            <person name="Zhang B."/>
            <person name="Wu H."/>
            <person name="Tang D."/>
            <person name="Shen Q."/>
            <person name="Xue P."/>
            <person name="Zou S."/>
            <person name="Wang X."/>
            <person name="Liu X."/>
            <person name="Wang F."/>
            <person name="Yang Y."/>
            <person name="An X."/>
            <person name="Dong Z."/>
            <person name="Zhang K."/>
            <person name="Zhang X."/>
            <person name="Luo M.C."/>
            <person name="Dvorak J."/>
            <person name="Tong Y."/>
            <person name="Wang J."/>
            <person name="Yang H."/>
            <person name="Li Z."/>
            <person name="Wang D."/>
            <person name="Zhang A."/>
            <person name="Wang J."/>
        </authorList>
    </citation>
    <scope>NUCLEOTIDE SEQUENCE</scope>
    <source>
        <strain evidence="4">cv. G1812</strain>
    </source>
</reference>
<dbReference type="GO" id="GO:0006952">
    <property type="term" value="P:defense response"/>
    <property type="evidence" value="ECO:0007669"/>
    <property type="project" value="UniProtKB-KW"/>
</dbReference>
<feature type="disulfide bond" evidence="2">
    <location>
        <begin position="43"/>
        <end position="49"/>
    </location>
</feature>
<dbReference type="AlphaFoldDB" id="A0A8R7TC69"/>
<reference evidence="3" key="2">
    <citation type="submission" date="2018-03" db="EMBL/GenBank/DDBJ databases">
        <title>The Triticum urartu genome reveals the dynamic nature of wheat genome evolution.</title>
        <authorList>
            <person name="Ling H."/>
            <person name="Ma B."/>
            <person name="Shi X."/>
            <person name="Liu H."/>
            <person name="Dong L."/>
            <person name="Sun H."/>
            <person name="Cao Y."/>
            <person name="Gao Q."/>
            <person name="Zheng S."/>
            <person name="Li Y."/>
            <person name="Yu Y."/>
            <person name="Du H."/>
            <person name="Qi M."/>
            <person name="Li Y."/>
            <person name="Yu H."/>
            <person name="Cui Y."/>
            <person name="Wang N."/>
            <person name="Chen C."/>
            <person name="Wu H."/>
            <person name="Zhao Y."/>
            <person name="Zhang J."/>
            <person name="Li Y."/>
            <person name="Zhou W."/>
            <person name="Zhang B."/>
            <person name="Hu W."/>
            <person name="Eijk M."/>
            <person name="Tang J."/>
            <person name="Witsenboer H."/>
            <person name="Zhao S."/>
            <person name="Li Z."/>
            <person name="Zhang A."/>
            <person name="Wang D."/>
            <person name="Liang C."/>
        </authorList>
    </citation>
    <scope>NUCLEOTIDE SEQUENCE [LARGE SCALE GENOMIC DNA]</scope>
    <source>
        <strain evidence="3">cv. G1812</strain>
    </source>
</reference>
<dbReference type="Pfam" id="PF00314">
    <property type="entry name" value="Thaumatin"/>
    <property type="match status" value="1"/>
</dbReference>
<proteinExistence type="predicted"/>
<feature type="disulfide bond" evidence="2">
    <location>
        <begin position="139"/>
        <end position="144"/>
    </location>
</feature>
<accession>A0A8R7TC69</accession>
<dbReference type="PRINTS" id="PR00347">
    <property type="entry name" value="THAUMATIN"/>
</dbReference>
<keyword evidence="2" id="KW-1015">Disulfide bond</keyword>
<evidence type="ECO:0000313" key="4">
    <source>
        <dbReference type="Proteomes" id="UP000015106"/>
    </source>
</evidence>
<feature type="disulfide bond" evidence="2">
    <location>
        <begin position="104"/>
        <end position="157"/>
    </location>
</feature>
<protein>
    <recommendedName>
        <fullName evidence="5">Thaumatin-like protein</fullName>
    </recommendedName>
</protein>
<dbReference type="PIRSF" id="PIRSF002703">
    <property type="entry name" value="Thaumatin"/>
    <property type="match status" value="1"/>
</dbReference>
<dbReference type="Proteomes" id="UP000015106">
    <property type="component" value="Chromosome 2"/>
</dbReference>
<evidence type="ECO:0000256" key="2">
    <source>
        <dbReference type="PIRSR" id="PIRSR002703-1"/>
    </source>
</evidence>